<comment type="caution">
    <text evidence="7">The sequence shown here is derived from an EMBL/GenBank/DDBJ whole genome shotgun (WGS) entry which is preliminary data.</text>
</comment>
<feature type="transmembrane region" description="Helical" evidence="5">
    <location>
        <begin position="168"/>
        <end position="187"/>
    </location>
</feature>
<feature type="transmembrane region" description="Helical" evidence="5">
    <location>
        <begin position="132"/>
        <end position="152"/>
    </location>
</feature>
<dbReference type="AlphaFoldDB" id="A0A9N7VYL6"/>
<dbReference type="PANTHER" id="PTHR45822">
    <property type="entry name" value="FREE FATTY ACID RECEPTOR 2-RELATED"/>
    <property type="match status" value="1"/>
</dbReference>
<organism evidence="7 8">
    <name type="scientific">Pleuronectes platessa</name>
    <name type="common">European plaice</name>
    <dbReference type="NCBI Taxonomy" id="8262"/>
    <lineage>
        <taxon>Eukaryota</taxon>
        <taxon>Metazoa</taxon>
        <taxon>Chordata</taxon>
        <taxon>Craniata</taxon>
        <taxon>Vertebrata</taxon>
        <taxon>Euteleostomi</taxon>
        <taxon>Actinopterygii</taxon>
        <taxon>Neopterygii</taxon>
        <taxon>Teleostei</taxon>
        <taxon>Neoteleostei</taxon>
        <taxon>Acanthomorphata</taxon>
        <taxon>Carangaria</taxon>
        <taxon>Pleuronectiformes</taxon>
        <taxon>Pleuronectoidei</taxon>
        <taxon>Pleuronectidae</taxon>
        <taxon>Pleuronectes</taxon>
    </lineage>
</organism>
<evidence type="ECO:0000256" key="5">
    <source>
        <dbReference type="SAM" id="Phobius"/>
    </source>
</evidence>
<feature type="transmembrane region" description="Helical" evidence="5">
    <location>
        <begin position="42"/>
        <end position="63"/>
    </location>
</feature>
<keyword evidence="2 5" id="KW-0812">Transmembrane</keyword>
<proteinExistence type="predicted"/>
<keyword evidence="4 5" id="KW-0472">Membrane</keyword>
<dbReference type="EMBL" id="CADEAL010004306">
    <property type="protein sequence ID" value="CAB1456640.1"/>
    <property type="molecule type" value="Genomic_DNA"/>
</dbReference>
<gene>
    <name evidence="7" type="ORF">PLEPLA_LOCUS44432</name>
</gene>
<dbReference type="GO" id="GO:0071398">
    <property type="term" value="P:cellular response to fatty acid"/>
    <property type="evidence" value="ECO:0007669"/>
    <property type="project" value="TreeGrafter"/>
</dbReference>
<evidence type="ECO:0000313" key="7">
    <source>
        <dbReference type="EMBL" id="CAB1456640.1"/>
    </source>
</evidence>
<evidence type="ECO:0000256" key="3">
    <source>
        <dbReference type="ARBA" id="ARBA00022989"/>
    </source>
</evidence>
<comment type="subcellular location">
    <subcellularLocation>
        <location evidence="1">Membrane</location>
    </subcellularLocation>
</comment>
<evidence type="ECO:0000256" key="4">
    <source>
        <dbReference type="ARBA" id="ARBA00023136"/>
    </source>
</evidence>
<dbReference type="Proteomes" id="UP001153269">
    <property type="component" value="Unassembled WGS sequence"/>
</dbReference>
<keyword evidence="3 5" id="KW-1133">Transmembrane helix</keyword>
<dbReference type="GO" id="GO:0004930">
    <property type="term" value="F:G protein-coupled receptor activity"/>
    <property type="evidence" value="ECO:0007669"/>
    <property type="project" value="InterPro"/>
</dbReference>
<evidence type="ECO:0000256" key="2">
    <source>
        <dbReference type="ARBA" id="ARBA00022692"/>
    </source>
</evidence>
<dbReference type="InterPro" id="IPR000276">
    <property type="entry name" value="GPCR_Rhodpsn"/>
</dbReference>
<dbReference type="InterPro" id="IPR017452">
    <property type="entry name" value="GPCR_Rhodpsn_7TM"/>
</dbReference>
<dbReference type="SUPFAM" id="SSF81321">
    <property type="entry name" value="Family A G protein-coupled receptor-like"/>
    <property type="match status" value="1"/>
</dbReference>
<name>A0A9N7VYL6_PLEPL</name>
<dbReference type="Gene3D" id="1.20.1070.10">
    <property type="entry name" value="Rhodopsin 7-helix transmembrane proteins"/>
    <property type="match status" value="2"/>
</dbReference>
<accession>A0A9N7VYL6</accession>
<evidence type="ECO:0000313" key="8">
    <source>
        <dbReference type="Proteomes" id="UP001153269"/>
    </source>
</evidence>
<evidence type="ECO:0000259" key="6">
    <source>
        <dbReference type="PROSITE" id="PS50262"/>
    </source>
</evidence>
<keyword evidence="8" id="KW-1185">Reference proteome</keyword>
<protein>
    <recommendedName>
        <fullName evidence="6">G-protein coupled receptors family 1 profile domain-containing protein</fullName>
    </recommendedName>
</protein>
<evidence type="ECO:0000256" key="1">
    <source>
        <dbReference type="ARBA" id="ARBA00004370"/>
    </source>
</evidence>
<sequence length="263" mass="29762">MVGSEVILSVYIITFVIGFPANLLALYAFSAKIHVKANPTDILLLNLTVSDLLFLLILPLKMYEADSDMTWNLPRFLCSLTSLIFFSTIYTSSLLLMAVSLVRYIALAFPITYHRLHKPVRPRISRMQKQKAIGMALGTLAVFLICVLPYNISHLVGFIEDKSPEWRYYVLLLSTFNTCIDPIIFYFSSSSFHCNMPLSKAPYSPNICSPGAQQQDLRQSRPGGKIIANFADDLGFVEAYLDQVEEIWADRQQMDLVKNEDTL</sequence>
<feature type="transmembrane region" description="Helical" evidence="5">
    <location>
        <begin position="83"/>
        <end position="111"/>
    </location>
</feature>
<feature type="domain" description="G-protein coupled receptors family 1 profile" evidence="6">
    <location>
        <begin position="21"/>
        <end position="149"/>
    </location>
</feature>
<dbReference type="PROSITE" id="PS50262">
    <property type="entry name" value="G_PROTEIN_RECEP_F1_2"/>
    <property type="match status" value="1"/>
</dbReference>
<dbReference type="Pfam" id="PF00001">
    <property type="entry name" value="7tm_1"/>
    <property type="match status" value="1"/>
</dbReference>
<feature type="transmembrane region" description="Helical" evidence="5">
    <location>
        <begin position="6"/>
        <end position="30"/>
    </location>
</feature>
<dbReference type="PRINTS" id="PR00237">
    <property type="entry name" value="GPCRRHODOPSN"/>
</dbReference>
<dbReference type="PANTHER" id="PTHR45822:SF7">
    <property type="entry name" value="FREE FATTY ACID RECEPTOR 3-LIKE"/>
    <property type="match status" value="1"/>
</dbReference>
<dbReference type="GO" id="GO:0005886">
    <property type="term" value="C:plasma membrane"/>
    <property type="evidence" value="ECO:0007669"/>
    <property type="project" value="TreeGrafter"/>
</dbReference>
<reference evidence="7" key="1">
    <citation type="submission" date="2020-03" db="EMBL/GenBank/DDBJ databases">
        <authorList>
            <person name="Weist P."/>
        </authorList>
    </citation>
    <scope>NUCLEOTIDE SEQUENCE</scope>
</reference>